<evidence type="ECO:0000259" key="4">
    <source>
        <dbReference type="Pfam" id="PF13377"/>
    </source>
</evidence>
<proteinExistence type="predicted"/>
<keyword evidence="3" id="KW-0804">Transcription</keyword>
<dbReference type="PANTHER" id="PTHR30146:SF109">
    <property type="entry name" value="HTH-TYPE TRANSCRIPTIONAL REGULATOR GALS"/>
    <property type="match status" value="1"/>
</dbReference>
<protein>
    <submittedName>
        <fullName evidence="5">Transcriptional regulator</fullName>
    </submittedName>
</protein>
<sequence>MYSKYGPPKAQPERRRKAINHAADRYESAYTLGLIMPDLTNPFFAEMARYIEERAYEEGFGTIVCSTDNLPERTERSIAMLQHNRVDGVIFATGLVNGEIIAELMATVPVVLLSRDIPTLAIDSVLVDDFLGGRLAVHHLLAKGHRRIAVVAEEKSVTSSTERIRGYRAALEEASMPFRPELVVRIDGYRAEQAAVDVGALLDAHPGITAVFACNDQLAAATIQAANERRIAVPAALSVMGFDNTSRATAVYPPLTTIAQPMREMGRMAVDLLLNKMKEPSSARRKIVMLPELIERSSVSRPLLSVVSEETGT</sequence>
<feature type="domain" description="Transcriptional regulator LacI/GalR-like sensor" evidence="4">
    <location>
        <begin position="137"/>
        <end position="299"/>
    </location>
</feature>
<dbReference type="InterPro" id="IPR046335">
    <property type="entry name" value="LacI/GalR-like_sensor"/>
</dbReference>
<evidence type="ECO:0000313" key="6">
    <source>
        <dbReference type="Proteomes" id="UP000053750"/>
    </source>
</evidence>
<dbReference type="EMBL" id="JFHU01000028">
    <property type="protein sequence ID" value="EXX91521.1"/>
    <property type="molecule type" value="Genomic_DNA"/>
</dbReference>
<dbReference type="GO" id="GO:0003700">
    <property type="term" value="F:DNA-binding transcription factor activity"/>
    <property type="evidence" value="ECO:0007669"/>
    <property type="project" value="TreeGrafter"/>
</dbReference>
<dbReference type="Proteomes" id="UP000053750">
    <property type="component" value="Unassembled WGS sequence"/>
</dbReference>
<name>A0A9W5W833_9BACL</name>
<evidence type="ECO:0000256" key="1">
    <source>
        <dbReference type="ARBA" id="ARBA00023015"/>
    </source>
</evidence>
<reference evidence="5 6" key="1">
    <citation type="submission" date="2014-02" db="EMBL/GenBank/DDBJ databases">
        <title>Genome sequence of Paenibacillus darwinianus reveals adaptive mechanisms for survival in Antarctic soils.</title>
        <authorList>
            <person name="Dsouza M."/>
            <person name="Taylor M.W."/>
            <person name="Turner S.J."/>
            <person name="Aislabie J."/>
        </authorList>
    </citation>
    <scope>NUCLEOTIDE SEQUENCE [LARGE SCALE GENOMIC DNA]</scope>
    <source>
        <strain evidence="5 6">CE1</strain>
    </source>
</reference>
<evidence type="ECO:0000313" key="5">
    <source>
        <dbReference type="EMBL" id="EXX91521.1"/>
    </source>
</evidence>
<organism evidence="5 6">
    <name type="scientific">Paenibacillus darwinianus</name>
    <dbReference type="NCBI Taxonomy" id="1380763"/>
    <lineage>
        <taxon>Bacteria</taxon>
        <taxon>Bacillati</taxon>
        <taxon>Bacillota</taxon>
        <taxon>Bacilli</taxon>
        <taxon>Bacillales</taxon>
        <taxon>Paenibacillaceae</taxon>
        <taxon>Paenibacillus</taxon>
    </lineage>
</organism>
<evidence type="ECO:0000256" key="3">
    <source>
        <dbReference type="ARBA" id="ARBA00023163"/>
    </source>
</evidence>
<accession>A0A9W5W833</accession>
<comment type="caution">
    <text evidence="5">The sequence shown here is derived from an EMBL/GenBank/DDBJ whole genome shotgun (WGS) entry which is preliminary data.</text>
</comment>
<keyword evidence="1" id="KW-0805">Transcription regulation</keyword>
<dbReference type="Gene3D" id="3.40.50.2300">
    <property type="match status" value="2"/>
</dbReference>
<dbReference type="InterPro" id="IPR028082">
    <property type="entry name" value="Peripla_BP_I"/>
</dbReference>
<dbReference type="AlphaFoldDB" id="A0A9W5W833"/>
<dbReference type="GO" id="GO:0000976">
    <property type="term" value="F:transcription cis-regulatory region binding"/>
    <property type="evidence" value="ECO:0007669"/>
    <property type="project" value="TreeGrafter"/>
</dbReference>
<dbReference type="Pfam" id="PF13377">
    <property type="entry name" value="Peripla_BP_3"/>
    <property type="match status" value="1"/>
</dbReference>
<dbReference type="CDD" id="cd06267">
    <property type="entry name" value="PBP1_LacI_sugar_binding-like"/>
    <property type="match status" value="1"/>
</dbReference>
<gene>
    <name evidence="5" type="ORF">BG53_10980</name>
</gene>
<dbReference type="RefSeq" id="WP_051587807.1">
    <property type="nucleotide sequence ID" value="NZ_KK082193.1"/>
</dbReference>
<dbReference type="PANTHER" id="PTHR30146">
    <property type="entry name" value="LACI-RELATED TRANSCRIPTIONAL REPRESSOR"/>
    <property type="match status" value="1"/>
</dbReference>
<evidence type="ECO:0000256" key="2">
    <source>
        <dbReference type="ARBA" id="ARBA00023125"/>
    </source>
</evidence>
<keyword evidence="2" id="KW-0238">DNA-binding</keyword>
<keyword evidence="6" id="KW-1185">Reference proteome</keyword>
<dbReference type="SUPFAM" id="SSF53822">
    <property type="entry name" value="Periplasmic binding protein-like I"/>
    <property type="match status" value="1"/>
</dbReference>